<evidence type="ECO:0000313" key="2">
    <source>
        <dbReference type="EMBL" id="PAA54706.1"/>
    </source>
</evidence>
<gene>
    <name evidence="2" type="ORF">BOX15_Mlig030635g2</name>
</gene>
<accession>A0A267DZV0</accession>
<organism evidence="2 3">
    <name type="scientific">Macrostomum lignano</name>
    <dbReference type="NCBI Taxonomy" id="282301"/>
    <lineage>
        <taxon>Eukaryota</taxon>
        <taxon>Metazoa</taxon>
        <taxon>Spiralia</taxon>
        <taxon>Lophotrochozoa</taxon>
        <taxon>Platyhelminthes</taxon>
        <taxon>Rhabditophora</taxon>
        <taxon>Macrostomorpha</taxon>
        <taxon>Macrostomida</taxon>
        <taxon>Macrostomidae</taxon>
        <taxon>Macrostomum</taxon>
    </lineage>
</organism>
<sequence>LQPLRHLYCMHMHTSSRSFNRSIMPRNSSPQNSSDESPSCKHGYQRELLLLYPSLSIYGPIPGNITQIQRLDNRRAVSVKFTCEPKISEFLKSVAKMQAQFNDTVFFELKILRRMSQPGQPAKLNIYTGRANLASQIDSERDNFGREVHISMDLDERLSSTCDFEFAGQQFFSLTARKIEAYYST</sequence>
<comment type="caution">
    <text evidence="2">The sequence shown here is derived from an EMBL/GenBank/DDBJ whole genome shotgun (WGS) entry which is preliminary data.</text>
</comment>
<feature type="compositionally biased region" description="Low complexity" evidence="1">
    <location>
        <begin position="27"/>
        <end position="37"/>
    </location>
</feature>
<dbReference type="Proteomes" id="UP000215902">
    <property type="component" value="Unassembled WGS sequence"/>
</dbReference>
<evidence type="ECO:0000313" key="3">
    <source>
        <dbReference type="Proteomes" id="UP000215902"/>
    </source>
</evidence>
<dbReference type="EMBL" id="NIVC01002869">
    <property type="protein sequence ID" value="PAA54706.1"/>
    <property type="molecule type" value="Genomic_DNA"/>
</dbReference>
<keyword evidence="3" id="KW-1185">Reference proteome</keyword>
<feature type="non-terminal residue" evidence="2">
    <location>
        <position position="1"/>
    </location>
</feature>
<feature type="region of interest" description="Disordered" evidence="1">
    <location>
        <begin position="19"/>
        <end position="40"/>
    </location>
</feature>
<protein>
    <submittedName>
        <fullName evidence="2">Uncharacterized protein</fullName>
    </submittedName>
</protein>
<evidence type="ECO:0000256" key="1">
    <source>
        <dbReference type="SAM" id="MobiDB-lite"/>
    </source>
</evidence>
<dbReference type="AlphaFoldDB" id="A0A267DZV0"/>
<proteinExistence type="predicted"/>
<reference evidence="2 3" key="1">
    <citation type="submission" date="2017-06" db="EMBL/GenBank/DDBJ databases">
        <title>A platform for efficient transgenesis in Macrostomum lignano, a flatworm model organism for stem cell research.</title>
        <authorList>
            <person name="Berezikov E."/>
        </authorList>
    </citation>
    <scope>NUCLEOTIDE SEQUENCE [LARGE SCALE GENOMIC DNA]</scope>
    <source>
        <strain evidence="2">DV1</strain>
        <tissue evidence="2">Whole organism</tissue>
    </source>
</reference>
<name>A0A267DZV0_9PLAT</name>